<name>K6WLG6_9ACTN</name>
<dbReference type="Proteomes" id="UP000008363">
    <property type="component" value="Unassembled WGS sequence"/>
</dbReference>
<evidence type="ECO:0000313" key="2">
    <source>
        <dbReference type="Proteomes" id="UP000008363"/>
    </source>
</evidence>
<dbReference type="AlphaFoldDB" id="K6WLG6"/>
<comment type="caution">
    <text evidence="1">The sequence shown here is derived from an EMBL/GenBank/DDBJ whole genome shotgun (WGS) entry which is preliminary data.</text>
</comment>
<accession>K6WLG6</accession>
<protein>
    <recommendedName>
        <fullName evidence="3">Resolvase/invertase-type recombinase catalytic domain-containing protein</fullName>
    </recommendedName>
</protein>
<dbReference type="eggNOG" id="COG2452">
    <property type="taxonomic scope" value="Bacteria"/>
</dbReference>
<keyword evidence="2" id="KW-1185">Reference proteome</keyword>
<sequence>MDGWEATKIRRVLSDPSARVVVVQHRDRLAGLGVEHLDAALAAQGGAIVATGDGETGDDLVRDMIEVLTGMCTRLSGRRGARDRAVGVVTATSHDGRVERSC</sequence>
<reference evidence="1 2" key="1">
    <citation type="submission" date="2012-08" db="EMBL/GenBank/DDBJ databases">
        <title>Whole genome shotgun sequence of Gordonia rhizosphera NBRC 16068.</title>
        <authorList>
            <person name="Takarada H."/>
            <person name="Isaki S."/>
            <person name="Hosoyama A."/>
            <person name="Tsuchikane K."/>
            <person name="Katsumata H."/>
            <person name="Baba S."/>
            <person name="Ohji S."/>
            <person name="Yamazaki S."/>
            <person name="Fujita N."/>
        </authorList>
    </citation>
    <scope>NUCLEOTIDE SEQUENCE [LARGE SCALE GENOMIC DNA]</scope>
    <source>
        <strain evidence="1 2">NBRC 16068</strain>
    </source>
</reference>
<organism evidence="1 2">
    <name type="scientific">Gordonia rhizosphera NBRC 16068</name>
    <dbReference type="NCBI Taxonomy" id="1108045"/>
    <lineage>
        <taxon>Bacteria</taxon>
        <taxon>Bacillati</taxon>
        <taxon>Actinomycetota</taxon>
        <taxon>Actinomycetes</taxon>
        <taxon>Mycobacteriales</taxon>
        <taxon>Gordoniaceae</taxon>
        <taxon>Gordonia</taxon>
    </lineage>
</organism>
<evidence type="ECO:0000313" key="1">
    <source>
        <dbReference type="EMBL" id="GAB92997.1"/>
    </source>
</evidence>
<dbReference type="STRING" id="1108045.GORHZ_200_00340"/>
<gene>
    <name evidence="1" type="ORF">GORHZ_200_00340</name>
</gene>
<proteinExistence type="predicted"/>
<evidence type="ECO:0008006" key="3">
    <source>
        <dbReference type="Google" id="ProtNLM"/>
    </source>
</evidence>
<dbReference type="EMBL" id="BAHC01000200">
    <property type="protein sequence ID" value="GAB92997.1"/>
    <property type="molecule type" value="Genomic_DNA"/>
</dbReference>